<dbReference type="Proteomes" id="UP000029868">
    <property type="component" value="Unassembled WGS sequence"/>
</dbReference>
<organism evidence="3 4">
    <name type="scientific">Colwellia psychrerythraea</name>
    <name type="common">Vibrio psychroerythus</name>
    <dbReference type="NCBI Taxonomy" id="28229"/>
    <lineage>
        <taxon>Bacteria</taxon>
        <taxon>Pseudomonadati</taxon>
        <taxon>Pseudomonadota</taxon>
        <taxon>Gammaproteobacteria</taxon>
        <taxon>Alteromonadales</taxon>
        <taxon>Colwelliaceae</taxon>
        <taxon>Colwellia</taxon>
    </lineage>
</organism>
<reference evidence="3 4" key="1">
    <citation type="submission" date="2014-08" db="EMBL/GenBank/DDBJ databases">
        <title>Genomic and Phenotypic Diversity of Colwellia psychrerythraea strains from Disparate Marine Basins.</title>
        <authorList>
            <person name="Techtmann S.M."/>
            <person name="Stelling S.C."/>
            <person name="Utturkar S.M."/>
            <person name="Alshibli N."/>
            <person name="Harris A."/>
            <person name="Brown S.D."/>
            <person name="Hazen T.C."/>
        </authorList>
    </citation>
    <scope>NUCLEOTIDE SEQUENCE [LARGE SCALE GENOMIC DNA]</scope>
    <source>
        <strain evidence="3 4">GAB14E</strain>
    </source>
</reference>
<dbReference type="SUPFAM" id="SSF52266">
    <property type="entry name" value="SGNH hydrolase"/>
    <property type="match status" value="1"/>
</dbReference>
<protein>
    <recommendedName>
        <fullName evidence="2">SGNH hydrolase-type esterase domain-containing protein</fullName>
    </recommendedName>
</protein>
<evidence type="ECO:0000259" key="2">
    <source>
        <dbReference type="Pfam" id="PF13472"/>
    </source>
</evidence>
<evidence type="ECO:0000313" key="4">
    <source>
        <dbReference type="Proteomes" id="UP000029868"/>
    </source>
</evidence>
<dbReference type="OrthoDB" id="5624617at2"/>
<feature type="domain" description="SGNH hydrolase-type esterase" evidence="2">
    <location>
        <begin position="72"/>
        <end position="221"/>
    </location>
</feature>
<dbReference type="AlphaFoldDB" id="A0A099KZH0"/>
<dbReference type="InterPro" id="IPR013830">
    <property type="entry name" value="SGNH_hydro"/>
</dbReference>
<dbReference type="InterPro" id="IPR036514">
    <property type="entry name" value="SGNH_hydro_sf"/>
</dbReference>
<dbReference type="RefSeq" id="WP_033081466.1">
    <property type="nucleotide sequence ID" value="NZ_JQEC01000013.1"/>
</dbReference>
<gene>
    <name evidence="3" type="ORF">GAB14E_1762</name>
</gene>
<name>A0A099KZH0_COLPS</name>
<feature type="transmembrane region" description="Helical" evidence="1">
    <location>
        <begin position="7"/>
        <end position="27"/>
    </location>
</feature>
<dbReference type="Pfam" id="PF13472">
    <property type="entry name" value="Lipase_GDSL_2"/>
    <property type="match status" value="1"/>
</dbReference>
<evidence type="ECO:0000313" key="3">
    <source>
        <dbReference type="EMBL" id="KGJ96011.1"/>
    </source>
</evidence>
<dbReference type="GO" id="GO:0016788">
    <property type="term" value="F:hydrolase activity, acting on ester bonds"/>
    <property type="evidence" value="ECO:0007669"/>
    <property type="project" value="UniProtKB-ARBA"/>
</dbReference>
<keyword evidence="1" id="KW-0472">Membrane</keyword>
<comment type="caution">
    <text evidence="3">The sequence shown here is derived from an EMBL/GenBank/DDBJ whole genome shotgun (WGS) entry which is preliminary data.</text>
</comment>
<dbReference type="Gene3D" id="3.40.50.1110">
    <property type="entry name" value="SGNH hydrolase"/>
    <property type="match status" value="1"/>
</dbReference>
<keyword evidence="1" id="KW-0812">Transmembrane</keyword>
<proteinExistence type="predicted"/>
<accession>A0A099KZH0</accession>
<dbReference type="EMBL" id="JQEC01000013">
    <property type="protein sequence ID" value="KGJ96011.1"/>
    <property type="molecule type" value="Genomic_DNA"/>
</dbReference>
<keyword evidence="1" id="KW-1133">Transmembrane helix</keyword>
<dbReference type="PATRIC" id="fig|28229.3.peg.1362"/>
<evidence type="ECO:0000256" key="1">
    <source>
        <dbReference type="SAM" id="Phobius"/>
    </source>
</evidence>
<sequence length="231" mass="26520">MKIKYFKVTYIILIHLFLITVLIKYPYLYKNFSFTGETQTELTKHYYQMTAFHNRADKNLTEEYNLFIGDSLVQGLAVTSVDNMSVNYGIGSDTTLGVIKRLPLYNSIYKARSIILSIGHNDIGIRPINDIINNFKNIIEYLPSDKKIIICAIFLIDENIKHGKISNLEIKKLNNEIIALTQNYVHITYLDINQRIAPDGSLSSSFHLGDGVHLNKKGYDIWIEELKIALQ</sequence>